<sequence length="290" mass="32394">MKDYNGASEKDKPKRGGAYNQNNIGHEVCNFTNSDGTVFGYVEPTGKINIGRLGAKKNDEYIEGVTVVWLAGPDCGGTAVVGWYKNATVYRELQDNRSLSSIHKANNITKYRIKAKFTDAVLLPESCRSIMIPRAVKGGIGQSNIWYADSPDSAVYVEPVIQMINNGYVIPEFEEISSLEGTPRLRAHVIRERNSKLVAEKKAQALKRGTLKCEVCNFDFHDFYGELGEEFCEVHHLTPLHKSDGVQKTRLADLAIVCSNCHRMIHRTNPMYGIPKMKRLIKKVAATSKL</sequence>
<dbReference type="Gene3D" id="1.10.30.50">
    <property type="match status" value="1"/>
</dbReference>
<comment type="caution">
    <text evidence="2">The sequence shown here is derived from an EMBL/GenBank/DDBJ whole genome shotgun (WGS) entry which is preliminary data.</text>
</comment>
<evidence type="ECO:0000313" key="3">
    <source>
        <dbReference type="Proteomes" id="UP001589645"/>
    </source>
</evidence>
<dbReference type="Proteomes" id="UP001589645">
    <property type="component" value="Unassembled WGS sequence"/>
</dbReference>
<reference evidence="2 3" key="1">
    <citation type="submission" date="2024-09" db="EMBL/GenBank/DDBJ databases">
        <authorList>
            <person name="Sun Q."/>
            <person name="Mori K."/>
        </authorList>
    </citation>
    <scope>NUCLEOTIDE SEQUENCE [LARGE SCALE GENOMIC DNA]</scope>
    <source>
        <strain evidence="2 3">CECT 8064</strain>
    </source>
</reference>
<keyword evidence="2" id="KW-0378">Hydrolase</keyword>
<keyword evidence="3" id="KW-1185">Reference proteome</keyword>
<evidence type="ECO:0000259" key="1">
    <source>
        <dbReference type="Pfam" id="PF01844"/>
    </source>
</evidence>
<organism evidence="2 3">
    <name type="scientific">Vibrio olivae</name>
    <dbReference type="NCBI Taxonomy" id="1243002"/>
    <lineage>
        <taxon>Bacteria</taxon>
        <taxon>Pseudomonadati</taxon>
        <taxon>Pseudomonadota</taxon>
        <taxon>Gammaproteobacteria</taxon>
        <taxon>Vibrionales</taxon>
        <taxon>Vibrionaceae</taxon>
        <taxon>Vibrio</taxon>
    </lineage>
</organism>
<keyword evidence="2" id="KW-0255">Endonuclease</keyword>
<gene>
    <name evidence="2" type="ORF">ACFFUV_22535</name>
</gene>
<dbReference type="GO" id="GO:0004519">
    <property type="term" value="F:endonuclease activity"/>
    <property type="evidence" value="ECO:0007669"/>
    <property type="project" value="UniProtKB-KW"/>
</dbReference>
<feature type="domain" description="HNH" evidence="1">
    <location>
        <begin position="213"/>
        <end position="267"/>
    </location>
</feature>
<dbReference type="EMBL" id="JBHMEP010000018">
    <property type="protein sequence ID" value="MFB9137730.1"/>
    <property type="molecule type" value="Genomic_DNA"/>
</dbReference>
<dbReference type="InterPro" id="IPR002711">
    <property type="entry name" value="HNH"/>
</dbReference>
<proteinExistence type="predicted"/>
<accession>A0ABV5HTZ1</accession>
<name>A0ABV5HTZ1_9VIBR</name>
<dbReference type="Pfam" id="PF01844">
    <property type="entry name" value="HNH"/>
    <property type="match status" value="1"/>
</dbReference>
<evidence type="ECO:0000313" key="2">
    <source>
        <dbReference type="EMBL" id="MFB9137730.1"/>
    </source>
</evidence>
<protein>
    <submittedName>
        <fullName evidence="2">HNH endonuclease</fullName>
    </submittedName>
</protein>
<keyword evidence="2" id="KW-0540">Nuclease</keyword>